<organism evidence="2 3">
    <name type="scientific">Zunongwangia endophytica</name>
    <dbReference type="NCBI Taxonomy" id="1808945"/>
    <lineage>
        <taxon>Bacteria</taxon>
        <taxon>Pseudomonadati</taxon>
        <taxon>Bacteroidota</taxon>
        <taxon>Flavobacteriia</taxon>
        <taxon>Flavobacteriales</taxon>
        <taxon>Flavobacteriaceae</taxon>
        <taxon>Zunongwangia</taxon>
    </lineage>
</organism>
<comment type="caution">
    <text evidence="2">The sequence shown here is derived from an EMBL/GenBank/DDBJ whole genome shotgun (WGS) entry which is preliminary data.</text>
</comment>
<proteinExistence type="predicted"/>
<dbReference type="SUPFAM" id="SSF82185">
    <property type="entry name" value="Histone H3 K4-specific methyltransferase SET7/9 N-terminal domain"/>
    <property type="match status" value="1"/>
</dbReference>
<evidence type="ECO:0000313" key="2">
    <source>
        <dbReference type="EMBL" id="MFC4026827.1"/>
    </source>
</evidence>
<keyword evidence="1" id="KW-0732">Signal</keyword>
<reference evidence="3" key="1">
    <citation type="journal article" date="2019" name="Int. J. Syst. Evol. Microbiol.">
        <title>The Global Catalogue of Microorganisms (GCM) 10K type strain sequencing project: providing services to taxonomists for standard genome sequencing and annotation.</title>
        <authorList>
            <consortium name="The Broad Institute Genomics Platform"/>
            <consortium name="The Broad Institute Genome Sequencing Center for Infectious Disease"/>
            <person name="Wu L."/>
            <person name="Ma J."/>
        </authorList>
    </citation>
    <scope>NUCLEOTIDE SEQUENCE [LARGE SCALE GENOMIC DNA]</scope>
    <source>
        <strain evidence="3">CECT 9128</strain>
    </source>
</reference>
<protein>
    <submittedName>
        <fullName evidence="2">Toxin-antitoxin system YwqK family antitoxin</fullName>
    </submittedName>
</protein>
<dbReference type="InterPro" id="IPR011652">
    <property type="entry name" value="MORN_2"/>
</dbReference>
<evidence type="ECO:0000256" key="1">
    <source>
        <dbReference type="SAM" id="SignalP"/>
    </source>
</evidence>
<sequence length="122" mass="13692">MKTIKNTMIVALMMIGGAAIAQSGIKKPVFEKQGDLIKGTYYYEDGNIRQEGTYKNGELHGKWISYDENGEKTASAKYNSGEKVGTWLFWEGDKIKQVEYRSNQIVSVDDLSSESKLAINED</sequence>
<dbReference type="RefSeq" id="WP_290235593.1">
    <property type="nucleotide sequence ID" value="NZ_JAUFPZ010000002.1"/>
</dbReference>
<dbReference type="EMBL" id="JBHSAS010000006">
    <property type="protein sequence ID" value="MFC4026827.1"/>
    <property type="molecule type" value="Genomic_DNA"/>
</dbReference>
<dbReference type="Pfam" id="PF07661">
    <property type="entry name" value="MORN_2"/>
    <property type="match status" value="2"/>
</dbReference>
<dbReference type="Gene3D" id="2.20.110.10">
    <property type="entry name" value="Histone H3 K4-specific methyltransferase SET7/9 N-terminal domain"/>
    <property type="match status" value="1"/>
</dbReference>
<feature type="signal peptide" evidence="1">
    <location>
        <begin position="1"/>
        <end position="21"/>
    </location>
</feature>
<name>A0ABV8H406_9FLAO</name>
<evidence type="ECO:0000313" key="3">
    <source>
        <dbReference type="Proteomes" id="UP001595793"/>
    </source>
</evidence>
<gene>
    <name evidence="2" type="ORF">ACFOS1_05380</name>
</gene>
<accession>A0ABV8H406</accession>
<dbReference type="Proteomes" id="UP001595793">
    <property type="component" value="Unassembled WGS sequence"/>
</dbReference>
<keyword evidence="3" id="KW-1185">Reference proteome</keyword>
<feature type="chain" id="PRO_5046005938" evidence="1">
    <location>
        <begin position="22"/>
        <end position="122"/>
    </location>
</feature>